<dbReference type="EMBL" id="JBFOLJ010000003">
    <property type="protein sequence ID" value="KAL2550134.1"/>
    <property type="molecule type" value="Genomic_DNA"/>
</dbReference>
<keyword evidence="3" id="KW-1185">Reference proteome</keyword>
<keyword evidence="1" id="KW-0472">Membrane</keyword>
<proteinExistence type="predicted"/>
<protein>
    <submittedName>
        <fullName evidence="2">Uncharacterized protein</fullName>
    </submittedName>
</protein>
<reference evidence="3" key="1">
    <citation type="submission" date="2024-07" db="EMBL/GenBank/DDBJ databases">
        <title>Two chromosome-level genome assemblies of Korean endemic species Abeliophyllum distichum and Forsythia ovata (Oleaceae).</title>
        <authorList>
            <person name="Jang H."/>
        </authorList>
    </citation>
    <scope>NUCLEOTIDE SEQUENCE [LARGE SCALE GENOMIC DNA]</scope>
</reference>
<name>A0ABD1WKC1_9LAMI</name>
<dbReference type="Proteomes" id="UP001604277">
    <property type="component" value="Unassembled WGS sequence"/>
</dbReference>
<evidence type="ECO:0000313" key="3">
    <source>
        <dbReference type="Proteomes" id="UP001604277"/>
    </source>
</evidence>
<keyword evidence="1" id="KW-1133">Transmembrane helix</keyword>
<sequence>MSKKLVHSQAKIEKFVGVFNPFTVTWNSKFSGEPLPKVDLDENDDDDELLLPNSHENLGRLYHHNRAIVTIVLPIATTIVAGISSLLALNVSAYRTFPTFEEIDMVGHGDRIRQFSSLSDTTRLHAYLDGSGRANVAASAGVRISSFQA</sequence>
<feature type="transmembrane region" description="Helical" evidence="1">
    <location>
        <begin position="67"/>
        <end position="89"/>
    </location>
</feature>
<comment type="caution">
    <text evidence="2">The sequence shown here is derived from an EMBL/GenBank/DDBJ whole genome shotgun (WGS) entry which is preliminary data.</text>
</comment>
<dbReference type="AlphaFoldDB" id="A0ABD1WKC1"/>
<organism evidence="2 3">
    <name type="scientific">Forsythia ovata</name>
    <dbReference type="NCBI Taxonomy" id="205694"/>
    <lineage>
        <taxon>Eukaryota</taxon>
        <taxon>Viridiplantae</taxon>
        <taxon>Streptophyta</taxon>
        <taxon>Embryophyta</taxon>
        <taxon>Tracheophyta</taxon>
        <taxon>Spermatophyta</taxon>
        <taxon>Magnoliopsida</taxon>
        <taxon>eudicotyledons</taxon>
        <taxon>Gunneridae</taxon>
        <taxon>Pentapetalae</taxon>
        <taxon>asterids</taxon>
        <taxon>lamiids</taxon>
        <taxon>Lamiales</taxon>
        <taxon>Oleaceae</taxon>
        <taxon>Forsythieae</taxon>
        <taxon>Forsythia</taxon>
    </lineage>
</organism>
<evidence type="ECO:0000313" key="2">
    <source>
        <dbReference type="EMBL" id="KAL2550134.1"/>
    </source>
</evidence>
<keyword evidence="1" id="KW-0812">Transmembrane</keyword>
<gene>
    <name evidence="2" type="ORF">Fot_11664</name>
</gene>
<accession>A0ABD1WKC1</accession>
<evidence type="ECO:0000256" key="1">
    <source>
        <dbReference type="SAM" id="Phobius"/>
    </source>
</evidence>